<protein>
    <submittedName>
        <fullName evidence="2">Uncharacterized protein</fullName>
    </submittedName>
</protein>
<feature type="transmembrane region" description="Helical" evidence="1">
    <location>
        <begin position="7"/>
        <end position="27"/>
    </location>
</feature>
<evidence type="ECO:0000313" key="3">
    <source>
        <dbReference type="Proteomes" id="UP000002743"/>
    </source>
</evidence>
<sequence length="36" mass="4211">MKDYKSWFTFANLPLTIVVLLITWSWMSALSVMIFG</sequence>
<keyword evidence="1" id="KW-0472">Membrane</keyword>
<dbReference type="AlphaFoldDB" id="C6X7Q9"/>
<evidence type="ECO:0000256" key="1">
    <source>
        <dbReference type="SAM" id="Phobius"/>
    </source>
</evidence>
<name>C6X7Q9_METGS</name>
<dbReference type="Proteomes" id="UP000002743">
    <property type="component" value="Chromosome"/>
</dbReference>
<dbReference type="KEGG" id="mei:Msip34_1994"/>
<reference evidence="2 3" key="2">
    <citation type="journal article" date="2011" name="J. Bacteriol.">
        <title>Genomes of three methylotrophs from a single niche uncover genetic and metabolic divergence of Methylophilaceae.</title>
        <authorList>
            <person name="Lapidus A."/>
            <person name="Clum A."/>
            <person name="Labutti K."/>
            <person name="Kaluzhnaya M.G."/>
            <person name="Lim S."/>
            <person name="Beck D.A."/>
            <person name="Glavina Del Rio T."/>
            <person name="Nolan M."/>
            <person name="Mavromatis K."/>
            <person name="Huntemann M."/>
            <person name="Lucas S."/>
            <person name="Lidstrom M.E."/>
            <person name="Ivanova N."/>
            <person name="Chistoserdova L."/>
        </authorList>
    </citation>
    <scope>NUCLEOTIDE SEQUENCE [LARGE SCALE GENOMIC DNA]</scope>
    <source>
        <strain evidence="2 3">SIP3-4</strain>
    </source>
</reference>
<proteinExistence type="predicted"/>
<reference evidence="3" key="1">
    <citation type="submission" date="2009-07" db="EMBL/GenBank/DDBJ databases">
        <title>Complete sequence of chromosome of Methylovorus sp. SIP3-4.</title>
        <authorList>
            <person name="Lucas S."/>
            <person name="Copeland A."/>
            <person name="Lapidus A."/>
            <person name="Glavina del Rio T."/>
            <person name="Tice H."/>
            <person name="Bruce D."/>
            <person name="Goodwin L."/>
            <person name="Pitluck S."/>
            <person name="Clum A."/>
            <person name="Larimer F."/>
            <person name="Land M."/>
            <person name="Hauser L."/>
            <person name="Kyrpides N."/>
            <person name="Mikhailova N."/>
            <person name="Kayluzhnaya M."/>
            <person name="Chistoserdova L."/>
        </authorList>
    </citation>
    <scope>NUCLEOTIDE SEQUENCE [LARGE SCALE GENOMIC DNA]</scope>
    <source>
        <strain evidence="3">SIP3-4</strain>
    </source>
</reference>
<organism evidence="2 3">
    <name type="scientific">Methylovorus glucosotrophus (strain SIP3-4)</name>
    <dbReference type="NCBI Taxonomy" id="582744"/>
    <lineage>
        <taxon>Bacteria</taxon>
        <taxon>Pseudomonadati</taxon>
        <taxon>Pseudomonadota</taxon>
        <taxon>Betaproteobacteria</taxon>
        <taxon>Nitrosomonadales</taxon>
        <taxon>Methylophilaceae</taxon>
        <taxon>Methylovorus</taxon>
    </lineage>
</organism>
<evidence type="ECO:0000313" key="2">
    <source>
        <dbReference type="EMBL" id="ACT51236.1"/>
    </source>
</evidence>
<keyword evidence="1" id="KW-1133">Transmembrane helix</keyword>
<dbReference type="HOGENOM" id="CLU_220456_0_0_4"/>
<dbReference type="EMBL" id="CP001674">
    <property type="protein sequence ID" value="ACT51236.1"/>
    <property type="molecule type" value="Genomic_DNA"/>
</dbReference>
<gene>
    <name evidence="2" type="ordered locus">Msip34_1994</name>
</gene>
<dbReference type="STRING" id="582744.Msip34_1994"/>
<accession>C6X7Q9</accession>
<keyword evidence="1" id="KW-0812">Transmembrane</keyword>
<keyword evidence="3" id="KW-1185">Reference proteome</keyword>